<dbReference type="EMBL" id="CP006650">
    <property type="protein sequence ID" value="AGT07303.1"/>
    <property type="molecule type" value="Genomic_DNA"/>
</dbReference>
<proteinExistence type="predicted"/>
<dbReference type="PATRIC" id="fig|1367847.3.peg.134"/>
<keyword evidence="2" id="KW-0560">Oxidoreductase</keyword>
<evidence type="ECO:0000313" key="2">
    <source>
        <dbReference type="EMBL" id="AGT07303.1"/>
    </source>
</evidence>
<dbReference type="GO" id="GO:0005829">
    <property type="term" value="C:cytosol"/>
    <property type="evidence" value="ECO:0007669"/>
    <property type="project" value="TreeGrafter"/>
</dbReference>
<organism evidence="2 3">
    <name type="scientific">Paracoccus aminophilus JCM 7686</name>
    <dbReference type="NCBI Taxonomy" id="1367847"/>
    <lineage>
        <taxon>Bacteria</taxon>
        <taxon>Pseudomonadati</taxon>
        <taxon>Pseudomonadota</taxon>
        <taxon>Alphaproteobacteria</taxon>
        <taxon>Rhodobacterales</taxon>
        <taxon>Paracoccaceae</taxon>
        <taxon>Paracoccus</taxon>
    </lineage>
</organism>
<gene>
    <name evidence="2" type="ORF">JCM7686_0192</name>
</gene>
<dbReference type="Proteomes" id="UP000015480">
    <property type="component" value="Chromosome"/>
</dbReference>
<evidence type="ECO:0000313" key="3">
    <source>
        <dbReference type="Proteomes" id="UP000015480"/>
    </source>
</evidence>
<evidence type="ECO:0000259" key="1">
    <source>
        <dbReference type="Pfam" id="PF03358"/>
    </source>
</evidence>
<sequence>MTTILALAGSLRRASYNRGLQRAAIEASGADFEVIGGHIDEVPLYNGDLEAEFGLPAPVRRLQEQLAAADGLLLISPEYNGGLPGVLKNAVDWMSRGEGLRAFRDKPAAVIGASEGSFGTVLGQAQWAQIFRKLGMAPWYGRQLMVTTAAQRFDAEGNLTDDEIRKRLHDYLAAFAHHLAR</sequence>
<dbReference type="AlphaFoldDB" id="S5Y7I6"/>
<dbReference type="eggNOG" id="COG0431">
    <property type="taxonomic scope" value="Bacteria"/>
</dbReference>
<dbReference type="EC" id="1.6.5.2" evidence="2"/>
<dbReference type="STRING" id="1367847.JCM7686_0192"/>
<dbReference type="PANTHER" id="PTHR30543">
    <property type="entry name" value="CHROMATE REDUCTASE"/>
    <property type="match status" value="1"/>
</dbReference>
<feature type="domain" description="NADPH-dependent FMN reductase-like" evidence="1">
    <location>
        <begin position="3"/>
        <end position="150"/>
    </location>
</feature>
<name>S5Y7I6_PARAH</name>
<protein>
    <submittedName>
        <fullName evidence="2">NADPH:quinone oxidoreductase</fullName>
        <ecNumber evidence="2">1.6.5.2</ecNumber>
    </submittedName>
</protein>
<dbReference type="RefSeq" id="WP_020948943.1">
    <property type="nucleotide sequence ID" value="NC_022041.1"/>
</dbReference>
<dbReference type="SUPFAM" id="SSF52218">
    <property type="entry name" value="Flavoproteins"/>
    <property type="match status" value="1"/>
</dbReference>
<dbReference type="InterPro" id="IPR005025">
    <property type="entry name" value="FMN_Rdtase-like_dom"/>
</dbReference>
<dbReference type="OrthoDB" id="9812295at2"/>
<dbReference type="Gene3D" id="3.40.50.360">
    <property type="match status" value="1"/>
</dbReference>
<accession>S5Y7I6</accession>
<dbReference type="KEGG" id="pami:JCM7686_0192"/>
<dbReference type="GO" id="GO:0010181">
    <property type="term" value="F:FMN binding"/>
    <property type="evidence" value="ECO:0007669"/>
    <property type="project" value="TreeGrafter"/>
</dbReference>
<reference evidence="2 3" key="1">
    <citation type="journal article" date="2014" name="BMC Genomics">
        <title>Architecture and functions of a multipartite genome of the methylotrophic bacterium Paracoccus aminophilus JCM 7686, containing primary and secondary chromids.</title>
        <authorList>
            <person name="Dziewit L."/>
            <person name="Czarnecki J."/>
            <person name="Wibberg D."/>
            <person name="Radlinska M."/>
            <person name="Mrozek P."/>
            <person name="Szymczak M."/>
            <person name="Schluter A."/>
            <person name="Puhler A."/>
            <person name="Bartosik D."/>
        </authorList>
    </citation>
    <scope>NUCLEOTIDE SEQUENCE [LARGE SCALE GENOMIC DNA]</scope>
    <source>
        <strain evidence="2">JCM 7686</strain>
    </source>
</reference>
<dbReference type="Pfam" id="PF03358">
    <property type="entry name" value="FMN_red"/>
    <property type="match status" value="1"/>
</dbReference>
<keyword evidence="3" id="KW-1185">Reference proteome</keyword>
<dbReference type="InterPro" id="IPR029039">
    <property type="entry name" value="Flavoprotein-like_sf"/>
</dbReference>
<dbReference type="GO" id="GO:0003955">
    <property type="term" value="F:NAD(P)H dehydrogenase (quinone) activity"/>
    <property type="evidence" value="ECO:0007669"/>
    <property type="project" value="UniProtKB-EC"/>
</dbReference>
<dbReference type="PANTHER" id="PTHR30543:SF21">
    <property type="entry name" value="NAD(P)H-DEPENDENT FMN REDUCTASE LOT6"/>
    <property type="match status" value="1"/>
</dbReference>
<dbReference type="InterPro" id="IPR050712">
    <property type="entry name" value="NAD(P)H-dep_reductase"/>
</dbReference>
<dbReference type="HOGENOM" id="CLU_055322_4_1_5"/>